<feature type="compositionally biased region" description="Basic and acidic residues" evidence="1">
    <location>
        <begin position="113"/>
        <end position="129"/>
    </location>
</feature>
<evidence type="ECO:0008006" key="4">
    <source>
        <dbReference type="Google" id="ProtNLM"/>
    </source>
</evidence>
<evidence type="ECO:0000313" key="2">
    <source>
        <dbReference type="EMBL" id="PIL25149.1"/>
    </source>
</evidence>
<evidence type="ECO:0000256" key="1">
    <source>
        <dbReference type="SAM" id="MobiDB-lite"/>
    </source>
</evidence>
<dbReference type="OrthoDB" id="2804729at2759"/>
<proteinExistence type="predicted"/>
<protein>
    <recommendedName>
        <fullName evidence="4">F-box domain-containing protein</fullName>
    </recommendedName>
</protein>
<reference evidence="2 3" key="1">
    <citation type="journal article" date="2015" name="Sci. Rep.">
        <title>Chromosome-level genome map provides insights into diverse defense mechanisms in the medicinal fungus Ganoderma sinense.</title>
        <authorList>
            <person name="Zhu Y."/>
            <person name="Xu J."/>
            <person name="Sun C."/>
            <person name="Zhou S."/>
            <person name="Xu H."/>
            <person name="Nelson D.R."/>
            <person name="Qian J."/>
            <person name="Song J."/>
            <person name="Luo H."/>
            <person name="Xiang L."/>
            <person name="Li Y."/>
            <person name="Xu Z."/>
            <person name="Ji A."/>
            <person name="Wang L."/>
            <person name="Lu S."/>
            <person name="Hayward A."/>
            <person name="Sun W."/>
            <person name="Li X."/>
            <person name="Schwartz D.C."/>
            <person name="Wang Y."/>
            <person name="Chen S."/>
        </authorList>
    </citation>
    <scope>NUCLEOTIDE SEQUENCE [LARGE SCALE GENOMIC DNA]</scope>
    <source>
        <strain evidence="2 3">ZZ0214-1</strain>
    </source>
</reference>
<comment type="caution">
    <text evidence="2">The sequence shown here is derived from an EMBL/GenBank/DDBJ whole genome shotgun (WGS) entry which is preliminary data.</text>
</comment>
<dbReference type="EMBL" id="AYKW01000056">
    <property type="protein sequence ID" value="PIL25149.1"/>
    <property type="molecule type" value="Genomic_DNA"/>
</dbReference>
<feature type="region of interest" description="Disordered" evidence="1">
    <location>
        <begin position="99"/>
        <end position="135"/>
    </location>
</feature>
<organism evidence="2 3">
    <name type="scientific">Ganoderma sinense ZZ0214-1</name>
    <dbReference type="NCBI Taxonomy" id="1077348"/>
    <lineage>
        <taxon>Eukaryota</taxon>
        <taxon>Fungi</taxon>
        <taxon>Dikarya</taxon>
        <taxon>Basidiomycota</taxon>
        <taxon>Agaricomycotina</taxon>
        <taxon>Agaricomycetes</taxon>
        <taxon>Polyporales</taxon>
        <taxon>Polyporaceae</taxon>
        <taxon>Ganoderma</taxon>
    </lineage>
</organism>
<accession>A0A2G8RUH2</accession>
<gene>
    <name evidence="2" type="ORF">GSI_13038</name>
</gene>
<keyword evidence="3" id="KW-1185">Reference proteome</keyword>
<dbReference type="Proteomes" id="UP000230002">
    <property type="component" value="Unassembled WGS sequence"/>
</dbReference>
<sequence length="569" mass="64239">MPPHNLCSMQEPSLCFDVLFELFYHVHEQWDAVALASTCKIMNSFGAKRILSFGVEIKDFFTFTSFCLFMLADLDRRGPLLRKLIISIGPEVVPRDAWGLHDIDSDDEEPEMESDKDQDKGQHPGKHDVGVQADSEEDRVESLIVLRALTRLEDLDIGCVEDLLLRDNRDIRRALRNLPALRRLRTAAFGSGMLSLVRGVMAPLVEIDLDLRYHNMDRYIDLFDVLESPAFAATLEKVTVWHVALGGPDFVWHTLKDKPCFPRVHTLSARGIDGGICLPALVHAFPNLHTLDLTDVVHENENGAMNLRAERSRNKAFRLEGVWQSLKHLCGDLDALYALGSTRVVSRVDVDKMSLTAAALRRWRSVVDQTRPSRLLMHFVEETDIDVYATPYLGEFFPSQAVGGMTHLALDFKAAPGNEVWLLMRRLEVSKFCFLRNLPVTSLKSLTVRIGDSLSDLVEWGPLDPSGQRLVWFDEMQLRTLSGWATALFQWFPRLPSVTVDLACQGLGPFGTSITYKKKQYPNRVWRIVSDTWWGPGQGQGVANPSNAAKGMQWHRRPAYSQPPVGYMG</sequence>
<name>A0A2G8RUH2_9APHY</name>
<evidence type="ECO:0000313" key="3">
    <source>
        <dbReference type="Proteomes" id="UP000230002"/>
    </source>
</evidence>
<dbReference type="AlphaFoldDB" id="A0A2G8RUH2"/>